<evidence type="ECO:0000256" key="2">
    <source>
        <dbReference type="ARBA" id="ARBA00012074"/>
    </source>
</evidence>
<protein>
    <recommendedName>
        <fullName evidence="2">triphosphoribosyl-dephospho-CoA synthase</fullName>
        <ecNumber evidence="2">2.4.2.52</ecNumber>
    </recommendedName>
</protein>
<dbReference type="GO" id="GO:0046917">
    <property type="term" value="F:triphosphoribosyl-dephospho-CoA synthase activity"/>
    <property type="evidence" value="ECO:0007669"/>
    <property type="project" value="UniProtKB-EC"/>
</dbReference>
<dbReference type="Gene3D" id="1.10.4200.10">
    <property type="entry name" value="Triphosphoribosyl-dephospho-CoA protein"/>
    <property type="match status" value="1"/>
</dbReference>
<dbReference type="EMBL" id="BAFE01000043">
    <property type="protein sequence ID" value="GAB48093.1"/>
    <property type="molecule type" value="Genomic_DNA"/>
</dbReference>
<dbReference type="InterPro" id="IPR002736">
    <property type="entry name" value="CitG"/>
</dbReference>
<gene>
    <name evidence="6" type="primary">citG</name>
    <name evidence="6" type="ORF">MOPEL_060_00090</name>
</gene>
<evidence type="ECO:0000256" key="3">
    <source>
        <dbReference type="ARBA" id="ARBA00022679"/>
    </source>
</evidence>
<dbReference type="AlphaFoldDB" id="H5UQT5"/>
<keyword evidence="5" id="KW-0067">ATP-binding</keyword>
<dbReference type="Pfam" id="PF01874">
    <property type="entry name" value="CitG"/>
    <property type="match status" value="1"/>
</dbReference>
<evidence type="ECO:0000313" key="6">
    <source>
        <dbReference type="EMBL" id="GAB48093.1"/>
    </source>
</evidence>
<evidence type="ECO:0000256" key="5">
    <source>
        <dbReference type="ARBA" id="ARBA00022840"/>
    </source>
</evidence>
<keyword evidence="3" id="KW-0808">Transferase</keyword>
<dbReference type="eggNOG" id="COG1767">
    <property type="taxonomic scope" value="Bacteria"/>
</dbReference>
<dbReference type="GO" id="GO:0051191">
    <property type="term" value="P:prosthetic group biosynthetic process"/>
    <property type="evidence" value="ECO:0007669"/>
    <property type="project" value="TreeGrafter"/>
</dbReference>
<evidence type="ECO:0000256" key="4">
    <source>
        <dbReference type="ARBA" id="ARBA00022741"/>
    </source>
</evidence>
<reference evidence="6 7" key="1">
    <citation type="submission" date="2012-02" db="EMBL/GenBank/DDBJ databases">
        <title>Whole genome shotgun sequence of Mobilicoccus pelagius NBRC 104925.</title>
        <authorList>
            <person name="Yoshida Y."/>
            <person name="Hosoyama A."/>
            <person name="Tsuchikane K."/>
            <person name="Katsumata H."/>
            <person name="Yamazaki S."/>
            <person name="Fujita N."/>
        </authorList>
    </citation>
    <scope>NUCLEOTIDE SEQUENCE [LARGE SCALE GENOMIC DNA]</scope>
    <source>
        <strain evidence="6 7">NBRC 104925</strain>
    </source>
</reference>
<dbReference type="Proteomes" id="UP000004367">
    <property type="component" value="Unassembled WGS sequence"/>
</dbReference>
<keyword evidence="7" id="KW-1185">Reference proteome</keyword>
<dbReference type="STRING" id="1089455.MOPEL_060_00090"/>
<sequence length="303" mass="32220">MPASVHADLDRLARLVDSALRVEARLTPKPGLVDHRNNGAHSDMDLHTLTVSADALAPWWVEFGLVGTRYARTPGESGDDEAFLADLRSVGRTVEQVMFDATDGINTHKGAVFAFGLLLGCAGRRIAEGRRIDVGVCDDVAEVATAVLVDDLIASDRAPATAGERLFRDHGLTGARGQAASGYATAREVGLVAYREAMEILAVQPHLALGPMMRDRALLHALLAMLAVNADTNLAHRGGVDAMGWVAGRAERILARGGALDPDYVRLVEMFDDELIHARLSPGGTADLLAVTIWLSALPQAPA</sequence>
<name>H5UQT5_9MICO</name>
<dbReference type="EC" id="2.4.2.52" evidence="2"/>
<evidence type="ECO:0000256" key="1">
    <source>
        <dbReference type="ARBA" id="ARBA00001210"/>
    </source>
</evidence>
<keyword evidence="4" id="KW-0547">Nucleotide-binding</keyword>
<dbReference type="PANTHER" id="PTHR30201">
    <property type="entry name" value="TRIPHOSPHORIBOSYL-DEPHOSPHO-COA SYNTHASE"/>
    <property type="match status" value="1"/>
</dbReference>
<comment type="catalytic activity">
    <reaction evidence="1">
        <text>3'-dephospho-CoA + ATP = 2'-(5''-triphospho-alpha-D-ribosyl)-3'-dephospho-CoA + adenine</text>
        <dbReference type="Rhea" id="RHEA:15117"/>
        <dbReference type="ChEBI" id="CHEBI:16708"/>
        <dbReference type="ChEBI" id="CHEBI:30616"/>
        <dbReference type="ChEBI" id="CHEBI:57328"/>
        <dbReference type="ChEBI" id="CHEBI:61378"/>
        <dbReference type="EC" id="2.4.2.52"/>
    </reaction>
</comment>
<proteinExistence type="predicted"/>
<dbReference type="PANTHER" id="PTHR30201:SF2">
    <property type="entry name" value="2-(5''-TRIPHOSPHORIBOSYL)-3'-DEPHOSPHOCOENZYME-A SYNTHASE"/>
    <property type="match status" value="1"/>
</dbReference>
<evidence type="ECO:0000313" key="7">
    <source>
        <dbReference type="Proteomes" id="UP000004367"/>
    </source>
</evidence>
<organism evidence="6 7">
    <name type="scientific">Mobilicoccus pelagius NBRC 104925</name>
    <dbReference type="NCBI Taxonomy" id="1089455"/>
    <lineage>
        <taxon>Bacteria</taxon>
        <taxon>Bacillati</taxon>
        <taxon>Actinomycetota</taxon>
        <taxon>Actinomycetes</taxon>
        <taxon>Micrococcales</taxon>
        <taxon>Dermatophilaceae</taxon>
        <taxon>Mobilicoccus</taxon>
    </lineage>
</organism>
<comment type="caution">
    <text evidence="6">The sequence shown here is derived from an EMBL/GenBank/DDBJ whole genome shotgun (WGS) entry which is preliminary data.</text>
</comment>
<dbReference type="GO" id="GO:0005524">
    <property type="term" value="F:ATP binding"/>
    <property type="evidence" value="ECO:0007669"/>
    <property type="project" value="UniProtKB-KW"/>
</dbReference>
<accession>H5UQT5</accession>